<comment type="similarity">
    <text evidence="2">Belongs to the UPF0126 family.</text>
</comment>
<organism evidence="9 10">
    <name type="scientific">Tepidiforma flava</name>
    <dbReference type="NCBI Taxonomy" id="3004094"/>
    <lineage>
        <taxon>Bacteria</taxon>
        <taxon>Bacillati</taxon>
        <taxon>Chloroflexota</taxon>
        <taxon>Tepidiformia</taxon>
        <taxon>Tepidiformales</taxon>
        <taxon>Tepidiformaceae</taxon>
        <taxon>Tepidiforma</taxon>
    </lineage>
</organism>
<keyword evidence="6 7" id="KW-0472">Membrane</keyword>
<keyword evidence="10" id="KW-1185">Reference proteome</keyword>
<feature type="domain" description="Glycine transporter" evidence="8">
    <location>
        <begin position="12"/>
        <end position="83"/>
    </location>
</feature>
<evidence type="ECO:0000256" key="2">
    <source>
        <dbReference type="ARBA" id="ARBA00008193"/>
    </source>
</evidence>
<evidence type="ECO:0000256" key="5">
    <source>
        <dbReference type="ARBA" id="ARBA00022989"/>
    </source>
</evidence>
<dbReference type="PANTHER" id="PTHR30506">
    <property type="entry name" value="INNER MEMBRANE PROTEIN"/>
    <property type="match status" value="1"/>
</dbReference>
<keyword evidence="3" id="KW-1003">Cell membrane</keyword>
<keyword evidence="4 7" id="KW-0812">Transmembrane</keyword>
<evidence type="ECO:0000256" key="7">
    <source>
        <dbReference type="SAM" id="Phobius"/>
    </source>
</evidence>
<evidence type="ECO:0000256" key="1">
    <source>
        <dbReference type="ARBA" id="ARBA00004651"/>
    </source>
</evidence>
<name>A0ABY7M613_9CHLR</name>
<keyword evidence="5 7" id="KW-1133">Transmembrane helix</keyword>
<feature type="domain" description="Glycine transporter" evidence="8">
    <location>
        <begin position="97"/>
        <end position="169"/>
    </location>
</feature>
<feature type="transmembrane region" description="Helical" evidence="7">
    <location>
        <begin position="154"/>
        <end position="170"/>
    </location>
</feature>
<evidence type="ECO:0000313" key="10">
    <source>
        <dbReference type="Proteomes" id="UP001212803"/>
    </source>
</evidence>
<comment type="subcellular location">
    <subcellularLocation>
        <location evidence="1">Cell membrane</location>
        <topology evidence="1">Multi-pass membrane protein</topology>
    </subcellularLocation>
</comment>
<feature type="transmembrane region" description="Helical" evidence="7">
    <location>
        <begin position="6"/>
        <end position="23"/>
    </location>
</feature>
<dbReference type="RefSeq" id="WP_270056496.1">
    <property type="nucleotide sequence ID" value="NZ_CP115149.1"/>
</dbReference>
<dbReference type="InterPro" id="IPR005115">
    <property type="entry name" value="Gly_transporter"/>
</dbReference>
<evidence type="ECO:0000256" key="6">
    <source>
        <dbReference type="ARBA" id="ARBA00023136"/>
    </source>
</evidence>
<evidence type="ECO:0000256" key="4">
    <source>
        <dbReference type="ARBA" id="ARBA00022692"/>
    </source>
</evidence>
<accession>A0ABY7M613</accession>
<feature type="transmembrane region" description="Helical" evidence="7">
    <location>
        <begin position="176"/>
        <end position="195"/>
    </location>
</feature>
<feature type="transmembrane region" description="Helical" evidence="7">
    <location>
        <begin position="93"/>
        <end position="115"/>
    </location>
</feature>
<dbReference type="Pfam" id="PF03458">
    <property type="entry name" value="Gly_transporter"/>
    <property type="match status" value="2"/>
</dbReference>
<evidence type="ECO:0000259" key="8">
    <source>
        <dbReference type="Pfam" id="PF03458"/>
    </source>
</evidence>
<protein>
    <submittedName>
        <fullName evidence="9">TRIC cation channel family protein</fullName>
    </submittedName>
</protein>
<proteinExistence type="inferred from homology"/>
<feature type="transmembrane region" description="Helical" evidence="7">
    <location>
        <begin position="35"/>
        <end position="57"/>
    </location>
</feature>
<dbReference type="PANTHER" id="PTHR30506:SF3">
    <property type="entry name" value="UPF0126 INNER MEMBRANE PROTEIN YADS-RELATED"/>
    <property type="match status" value="1"/>
</dbReference>
<evidence type="ECO:0000313" key="9">
    <source>
        <dbReference type="EMBL" id="WBL35971.1"/>
    </source>
</evidence>
<dbReference type="EMBL" id="CP115149">
    <property type="protein sequence ID" value="WBL35971.1"/>
    <property type="molecule type" value="Genomic_DNA"/>
</dbReference>
<reference evidence="9 10" key="1">
    <citation type="journal article" date="2023" name="ISME J.">
        <title>Thermophilic Dehalococcoidia with unusual traits shed light on an unexpected past.</title>
        <authorList>
            <person name="Palmer M."/>
            <person name="Covington J.K."/>
            <person name="Zhou E.M."/>
            <person name="Thomas S.C."/>
            <person name="Habib N."/>
            <person name="Seymour C.O."/>
            <person name="Lai D."/>
            <person name="Johnston J."/>
            <person name="Hashimi A."/>
            <person name="Jiao J.Y."/>
            <person name="Muok A.R."/>
            <person name="Liu L."/>
            <person name="Xian W.D."/>
            <person name="Zhi X.Y."/>
            <person name="Li M.M."/>
            <person name="Silva L.P."/>
            <person name="Bowen B.P."/>
            <person name="Louie K."/>
            <person name="Briegel A."/>
            <person name="Pett-Ridge J."/>
            <person name="Weber P.K."/>
            <person name="Tocheva E.I."/>
            <person name="Woyke T."/>
            <person name="Northen T.R."/>
            <person name="Mayali X."/>
            <person name="Li W.J."/>
            <person name="Hedlund B.P."/>
        </authorList>
    </citation>
    <scope>NUCLEOTIDE SEQUENCE [LARGE SCALE GENOMIC DNA]</scope>
    <source>
        <strain evidence="9 10">YIM 72310</strain>
    </source>
</reference>
<sequence length="210" mass="21334">MEFDTATLVGAFDRAGIVAFAFSGVEVGARRNLDVFGLLVMGVVTATGGGVMRDVILDRLPLILAHPDYLAWAVGGAVAAVVLIWRRARYPRFVLRVAEAGGLGAFAVAGSLTAIGAGLGWSGAMLMAIVTAVGGGVIRDVLADRVPVVLHSEVNATAAGLGGLATWAVYGQSNSVAAVFGLSVAALVYSAGAAFDLRLPRPGGRSGAKR</sequence>
<dbReference type="Proteomes" id="UP001212803">
    <property type="component" value="Chromosome"/>
</dbReference>
<feature type="transmembrane region" description="Helical" evidence="7">
    <location>
        <begin position="121"/>
        <end position="142"/>
    </location>
</feature>
<feature type="transmembrane region" description="Helical" evidence="7">
    <location>
        <begin position="69"/>
        <end position="86"/>
    </location>
</feature>
<evidence type="ECO:0000256" key="3">
    <source>
        <dbReference type="ARBA" id="ARBA00022475"/>
    </source>
</evidence>
<gene>
    <name evidence="9" type="ORF">O0235_14575</name>
</gene>